<sequence>MVRKILYTLLIVQATSSVSYSQGFLKGLAEKASRAGQDLIIKKGTKKVEKVIDGPAAQAKPHTNETAKAEAAPMITTTAEIKSNSKFDFIPGEKILLFDNFAQDVIGEFPLKWFTSGSAEVVKLEGLPGNWLQMNNGSMLSPILKFPENFTVEFDLFLNLNVNSSSVFPGFHFEIFDGGDKAKRLDAYNYKLNNILYFSNTFNRDKAVFTLDSREKARQKLVSDKIFLAGFQNKYKSVVHVAITVQKERLRLWYDDTKVIDLPTAVATPANFNQMLFTGKKTKEGYPAFYITNLKIASGTPDMRSKLLETGRYVTNGILFDSGSDKIKPESYGLLKEIAGILNAESGLKIKIVGHTDNDGKADLNMDLSRKRAEAIKKALVNTYQVDSDKLVTDGKGASEPVSSNSTSEGKAENRRVEFIKM</sequence>
<dbReference type="Pfam" id="PF00691">
    <property type="entry name" value="OmpA"/>
    <property type="match status" value="1"/>
</dbReference>
<protein>
    <submittedName>
        <fullName evidence="7">Inner membrane lipoprotein YiaD</fullName>
    </submittedName>
</protein>
<dbReference type="CDD" id="cd07185">
    <property type="entry name" value="OmpA_C-like"/>
    <property type="match status" value="1"/>
</dbReference>
<dbReference type="InterPro" id="IPR006665">
    <property type="entry name" value="OmpA-like"/>
</dbReference>
<evidence type="ECO:0000259" key="6">
    <source>
        <dbReference type="PROSITE" id="PS51123"/>
    </source>
</evidence>
<dbReference type="STRING" id="1123265.GCA_000686625_04608"/>
<dbReference type="KEGG" id="stha:NCTC11429_03787"/>
<evidence type="ECO:0000313" key="7">
    <source>
        <dbReference type="EMBL" id="VTR48945.1"/>
    </source>
</evidence>
<feature type="region of interest" description="Disordered" evidence="5">
    <location>
        <begin position="392"/>
        <end position="422"/>
    </location>
</feature>
<feature type="compositionally biased region" description="Basic and acidic residues" evidence="5">
    <location>
        <begin position="410"/>
        <end position="422"/>
    </location>
</feature>
<dbReference type="RefSeq" id="WP_051607189.1">
    <property type="nucleotide sequence ID" value="NZ_LR590484.1"/>
</dbReference>
<evidence type="ECO:0000256" key="4">
    <source>
        <dbReference type="PROSITE-ProRule" id="PRU00473"/>
    </source>
</evidence>
<evidence type="ECO:0000256" key="3">
    <source>
        <dbReference type="ARBA" id="ARBA00023237"/>
    </source>
</evidence>
<keyword evidence="3" id="KW-0998">Cell outer membrane</keyword>
<dbReference type="GO" id="GO:0009279">
    <property type="term" value="C:cell outer membrane"/>
    <property type="evidence" value="ECO:0007669"/>
    <property type="project" value="UniProtKB-SubCell"/>
</dbReference>
<dbReference type="SUPFAM" id="SSF103088">
    <property type="entry name" value="OmpA-like"/>
    <property type="match status" value="1"/>
</dbReference>
<organism evidence="7 8">
    <name type="scientific">Sphingobacterium thalpophilum</name>
    <dbReference type="NCBI Taxonomy" id="259"/>
    <lineage>
        <taxon>Bacteria</taxon>
        <taxon>Pseudomonadati</taxon>
        <taxon>Bacteroidota</taxon>
        <taxon>Sphingobacteriia</taxon>
        <taxon>Sphingobacteriales</taxon>
        <taxon>Sphingobacteriaceae</taxon>
        <taxon>Sphingobacterium</taxon>
    </lineage>
</organism>
<comment type="subcellular location">
    <subcellularLocation>
        <location evidence="1">Cell outer membrane</location>
    </subcellularLocation>
</comment>
<reference evidence="7 8" key="1">
    <citation type="submission" date="2019-05" db="EMBL/GenBank/DDBJ databases">
        <authorList>
            <consortium name="Pathogen Informatics"/>
        </authorList>
    </citation>
    <scope>NUCLEOTIDE SEQUENCE [LARGE SCALE GENOMIC DNA]</scope>
    <source>
        <strain evidence="7 8">NCTC11429</strain>
    </source>
</reference>
<keyword evidence="7" id="KW-0449">Lipoprotein</keyword>
<evidence type="ECO:0000256" key="5">
    <source>
        <dbReference type="SAM" id="MobiDB-lite"/>
    </source>
</evidence>
<evidence type="ECO:0000313" key="8">
    <source>
        <dbReference type="Proteomes" id="UP000308196"/>
    </source>
</evidence>
<evidence type="ECO:0000256" key="2">
    <source>
        <dbReference type="ARBA" id="ARBA00023136"/>
    </source>
</evidence>
<dbReference type="InterPro" id="IPR006664">
    <property type="entry name" value="OMP_bac"/>
</dbReference>
<accession>A0A4U9VNS7</accession>
<name>A0A4U9VNS7_9SPHI</name>
<gene>
    <name evidence="7" type="primary">yiaD_6</name>
    <name evidence="7" type="ORF">NCTC11429_03787</name>
</gene>
<dbReference type="InterPro" id="IPR050330">
    <property type="entry name" value="Bact_OuterMem_StrucFunc"/>
</dbReference>
<proteinExistence type="predicted"/>
<evidence type="ECO:0000256" key="1">
    <source>
        <dbReference type="ARBA" id="ARBA00004442"/>
    </source>
</evidence>
<dbReference type="PROSITE" id="PS51123">
    <property type="entry name" value="OMPA_2"/>
    <property type="match status" value="1"/>
</dbReference>
<dbReference type="GeneID" id="78464430"/>
<feature type="domain" description="OmpA-like" evidence="6">
    <location>
        <begin position="307"/>
        <end position="422"/>
    </location>
</feature>
<keyword evidence="2 4" id="KW-0472">Membrane</keyword>
<dbReference type="Gene3D" id="3.30.1330.60">
    <property type="entry name" value="OmpA-like domain"/>
    <property type="match status" value="1"/>
</dbReference>
<dbReference type="Proteomes" id="UP000308196">
    <property type="component" value="Chromosome"/>
</dbReference>
<dbReference type="InterPro" id="IPR036737">
    <property type="entry name" value="OmpA-like_sf"/>
</dbReference>
<dbReference type="PRINTS" id="PR01021">
    <property type="entry name" value="OMPADOMAIN"/>
</dbReference>
<dbReference type="AlphaFoldDB" id="A0A4U9VNS7"/>
<dbReference type="EMBL" id="LR590484">
    <property type="protein sequence ID" value="VTR48945.1"/>
    <property type="molecule type" value="Genomic_DNA"/>
</dbReference>
<dbReference type="PANTHER" id="PTHR30329:SF21">
    <property type="entry name" value="LIPOPROTEIN YIAD-RELATED"/>
    <property type="match status" value="1"/>
</dbReference>
<dbReference type="PANTHER" id="PTHR30329">
    <property type="entry name" value="STATOR ELEMENT OF FLAGELLAR MOTOR COMPLEX"/>
    <property type="match status" value="1"/>
</dbReference>